<dbReference type="AlphaFoldDB" id="A0A2P2QB23"/>
<proteinExistence type="predicted"/>
<sequence>MMFMRERGFNNLIYDKWPIVLITHGLGLPPVMYEQGLHSGSKSSFYLLLPVTPLHLLLCDINGDCSLAPVMHCLGMN</sequence>
<dbReference type="EMBL" id="GGEC01083669">
    <property type="protein sequence ID" value="MBX64153.1"/>
    <property type="molecule type" value="Transcribed_RNA"/>
</dbReference>
<organism evidence="1">
    <name type="scientific">Rhizophora mucronata</name>
    <name type="common">Asiatic mangrove</name>
    <dbReference type="NCBI Taxonomy" id="61149"/>
    <lineage>
        <taxon>Eukaryota</taxon>
        <taxon>Viridiplantae</taxon>
        <taxon>Streptophyta</taxon>
        <taxon>Embryophyta</taxon>
        <taxon>Tracheophyta</taxon>
        <taxon>Spermatophyta</taxon>
        <taxon>Magnoliopsida</taxon>
        <taxon>eudicotyledons</taxon>
        <taxon>Gunneridae</taxon>
        <taxon>Pentapetalae</taxon>
        <taxon>rosids</taxon>
        <taxon>fabids</taxon>
        <taxon>Malpighiales</taxon>
        <taxon>Rhizophoraceae</taxon>
        <taxon>Rhizophora</taxon>
    </lineage>
</organism>
<protein>
    <submittedName>
        <fullName evidence="1">Uncharacterized protein</fullName>
    </submittedName>
</protein>
<reference evidence="1" key="1">
    <citation type="submission" date="2018-02" db="EMBL/GenBank/DDBJ databases">
        <title>Rhizophora mucronata_Transcriptome.</title>
        <authorList>
            <person name="Meera S.P."/>
            <person name="Sreeshan A."/>
            <person name="Augustine A."/>
        </authorList>
    </citation>
    <scope>NUCLEOTIDE SEQUENCE</scope>
    <source>
        <tissue evidence="1">Leaf</tissue>
    </source>
</reference>
<evidence type="ECO:0000313" key="1">
    <source>
        <dbReference type="EMBL" id="MBX64153.1"/>
    </source>
</evidence>
<accession>A0A2P2QB23</accession>
<name>A0A2P2QB23_RHIMU</name>